<evidence type="ECO:0000256" key="1">
    <source>
        <dbReference type="SAM" id="Phobius"/>
    </source>
</evidence>
<keyword evidence="4" id="KW-1185">Reference proteome</keyword>
<evidence type="ECO:0000313" key="3">
    <source>
        <dbReference type="EMBL" id="SCE87674.1"/>
    </source>
</evidence>
<accession>A0A0D0VWQ8</accession>
<evidence type="ECO:0000313" key="5">
    <source>
        <dbReference type="Proteomes" id="UP000199375"/>
    </source>
</evidence>
<keyword evidence="1" id="KW-0472">Membrane</keyword>
<sequence>MTLKWFAVVVAAVALTSAVTGNVVIGVVGDGELPVVANLLALTTAGTAVVLAVVAELHERLNDRISALTEFLVARLTEIETRTGDRNAGFVEGYLLSHGQDAEVLPFGRRGRGAAER</sequence>
<dbReference type="OrthoDB" id="3404569at2"/>
<evidence type="ECO:0000313" key="2">
    <source>
        <dbReference type="EMBL" id="KIR65123.1"/>
    </source>
</evidence>
<dbReference type="AlphaFoldDB" id="A0A0D0VWQ8"/>
<keyword evidence="1" id="KW-1133">Transmembrane helix</keyword>
<organism evidence="2 4">
    <name type="scientific">Micromonospora haikouensis</name>
    <dbReference type="NCBI Taxonomy" id="686309"/>
    <lineage>
        <taxon>Bacteria</taxon>
        <taxon>Bacillati</taxon>
        <taxon>Actinomycetota</taxon>
        <taxon>Actinomycetes</taxon>
        <taxon>Micromonosporales</taxon>
        <taxon>Micromonosporaceae</taxon>
        <taxon>Micromonospora</taxon>
    </lineage>
</organism>
<gene>
    <name evidence="3" type="ORF">GA0070558_11196</name>
    <name evidence="2" type="ORF">TK50_06345</name>
</gene>
<dbReference type="Proteomes" id="UP000032254">
    <property type="component" value="Unassembled WGS sequence"/>
</dbReference>
<dbReference type="GeneID" id="301303768"/>
<name>A0A0D0VWQ8_9ACTN</name>
<reference evidence="3 5" key="2">
    <citation type="submission" date="2016-06" db="EMBL/GenBank/DDBJ databases">
        <authorList>
            <person name="Kjaerup R.B."/>
            <person name="Dalgaard T.S."/>
            <person name="Juul-Madsen H.R."/>
        </authorList>
    </citation>
    <scope>NUCLEOTIDE SEQUENCE [LARGE SCALE GENOMIC DNA]</scope>
    <source>
        <strain evidence="3 5">DSM 45626</strain>
    </source>
</reference>
<feature type="transmembrane region" description="Helical" evidence="1">
    <location>
        <begin position="37"/>
        <end position="55"/>
    </location>
</feature>
<evidence type="ECO:0000313" key="4">
    <source>
        <dbReference type="Proteomes" id="UP000032254"/>
    </source>
</evidence>
<dbReference type="EMBL" id="FMCW01000011">
    <property type="protein sequence ID" value="SCE87674.1"/>
    <property type="molecule type" value="Genomic_DNA"/>
</dbReference>
<dbReference type="Proteomes" id="UP000199375">
    <property type="component" value="Unassembled WGS sequence"/>
</dbReference>
<proteinExistence type="predicted"/>
<dbReference type="EMBL" id="JXSX01000001">
    <property type="protein sequence ID" value="KIR65123.1"/>
    <property type="molecule type" value="Genomic_DNA"/>
</dbReference>
<accession>A0A1C4VUH5</accession>
<dbReference type="PATRIC" id="fig|47853.6.peg.1354"/>
<protein>
    <submittedName>
        <fullName evidence="2">Uncharacterized protein</fullName>
    </submittedName>
</protein>
<keyword evidence="1" id="KW-0812">Transmembrane</keyword>
<reference evidence="2 4" key="1">
    <citation type="submission" date="2015-01" db="EMBL/GenBank/DDBJ databases">
        <title>Sequencing and annotation of Micromonospora carbonacea strain JXNU-1 genome.</title>
        <authorList>
            <person name="Long Z."/>
            <person name="Huang Y."/>
            <person name="Jiang Y."/>
        </authorList>
    </citation>
    <scope>NUCLEOTIDE SEQUENCE [LARGE SCALE GENOMIC DNA]</scope>
    <source>
        <strain evidence="2 4">JXNU-1</strain>
    </source>
</reference>
<dbReference type="RefSeq" id="WP_043961892.1">
    <property type="nucleotide sequence ID" value="NZ_CBDREH010000008.1"/>
</dbReference>